<feature type="domain" description="C2H2-type" evidence="14">
    <location>
        <begin position="315"/>
        <end position="344"/>
    </location>
</feature>
<dbReference type="EMBL" id="HBUF01227687">
    <property type="protein sequence ID" value="CAG6672138.1"/>
    <property type="molecule type" value="Transcribed_RNA"/>
</dbReference>
<evidence type="ECO:0000256" key="6">
    <source>
        <dbReference type="ARBA" id="ARBA00022833"/>
    </source>
</evidence>
<dbReference type="GO" id="GO:0000978">
    <property type="term" value="F:RNA polymerase II cis-regulatory region sequence-specific DNA binding"/>
    <property type="evidence" value="ECO:0007669"/>
    <property type="project" value="TreeGrafter"/>
</dbReference>
<feature type="domain" description="C2H2-type" evidence="14">
    <location>
        <begin position="1217"/>
        <end position="1244"/>
    </location>
</feature>
<dbReference type="InterPro" id="IPR013087">
    <property type="entry name" value="Znf_C2H2_type"/>
</dbReference>
<dbReference type="InterPro" id="IPR036236">
    <property type="entry name" value="Znf_C2H2_sf"/>
</dbReference>
<feature type="domain" description="C2H2-type" evidence="14">
    <location>
        <begin position="869"/>
        <end position="891"/>
    </location>
</feature>
<feature type="region of interest" description="Disordered" evidence="13">
    <location>
        <begin position="26"/>
        <end position="81"/>
    </location>
</feature>
<dbReference type="PANTHER" id="PTHR24388">
    <property type="entry name" value="ZINC FINGER PROTEIN"/>
    <property type="match status" value="1"/>
</dbReference>
<feature type="compositionally biased region" description="Basic residues" evidence="13">
    <location>
        <begin position="778"/>
        <end position="789"/>
    </location>
</feature>
<feature type="region of interest" description="Disordered" evidence="13">
    <location>
        <begin position="166"/>
        <end position="237"/>
    </location>
</feature>
<evidence type="ECO:0000256" key="9">
    <source>
        <dbReference type="ARBA" id="ARBA00023163"/>
    </source>
</evidence>
<evidence type="ECO:0000256" key="7">
    <source>
        <dbReference type="ARBA" id="ARBA00023015"/>
    </source>
</evidence>
<feature type="domain" description="C2H2-type" evidence="14">
    <location>
        <begin position="494"/>
        <end position="521"/>
    </location>
</feature>
<dbReference type="FunFam" id="3.30.160.60:FF:000065">
    <property type="entry name" value="B-cell CLL/lymphoma 6, member B"/>
    <property type="match status" value="2"/>
</dbReference>
<evidence type="ECO:0000256" key="11">
    <source>
        <dbReference type="ARBA" id="ARBA00037948"/>
    </source>
</evidence>
<feature type="domain" description="C2H2-type" evidence="14">
    <location>
        <begin position="1301"/>
        <end position="1329"/>
    </location>
</feature>
<keyword evidence="7" id="KW-0805">Transcription regulation</keyword>
<feature type="compositionally biased region" description="Basic and acidic residues" evidence="13">
    <location>
        <begin position="166"/>
        <end position="177"/>
    </location>
</feature>
<dbReference type="SMART" id="SM00355">
    <property type="entry name" value="ZnF_C2H2"/>
    <property type="match status" value="24"/>
</dbReference>
<feature type="domain" description="C2H2-type" evidence="14">
    <location>
        <begin position="635"/>
        <end position="658"/>
    </location>
</feature>
<feature type="compositionally biased region" description="Basic and acidic residues" evidence="13">
    <location>
        <begin position="768"/>
        <end position="777"/>
    </location>
</feature>
<dbReference type="FunFam" id="3.30.160.60:FF:000100">
    <property type="entry name" value="Zinc finger 45-like"/>
    <property type="match status" value="1"/>
</dbReference>
<dbReference type="GO" id="GO:0005634">
    <property type="term" value="C:nucleus"/>
    <property type="evidence" value="ECO:0007669"/>
    <property type="project" value="UniProtKB-SubCell"/>
</dbReference>
<feature type="domain" description="C2H2-type" evidence="14">
    <location>
        <begin position="1245"/>
        <end position="1272"/>
    </location>
</feature>
<dbReference type="SUPFAM" id="SSF57667">
    <property type="entry name" value="beta-beta-alpha zinc fingers"/>
    <property type="match status" value="14"/>
</dbReference>
<dbReference type="FunFam" id="3.30.160.60:FF:000624">
    <property type="entry name" value="zinc finger protein 697"/>
    <property type="match status" value="1"/>
</dbReference>
<dbReference type="GO" id="GO:0000981">
    <property type="term" value="F:DNA-binding transcription factor activity, RNA polymerase II-specific"/>
    <property type="evidence" value="ECO:0007669"/>
    <property type="project" value="TreeGrafter"/>
</dbReference>
<dbReference type="PROSITE" id="PS50157">
    <property type="entry name" value="ZINC_FINGER_C2H2_2"/>
    <property type="match status" value="24"/>
</dbReference>
<feature type="domain" description="C2H2-type" evidence="14">
    <location>
        <begin position="1273"/>
        <end position="1300"/>
    </location>
</feature>
<dbReference type="FunFam" id="3.30.160.60:FF:000925">
    <property type="entry name" value="Zinc finger protein 668"/>
    <property type="match status" value="1"/>
</dbReference>
<feature type="compositionally biased region" description="Polar residues" evidence="13">
    <location>
        <begin position="43"/>
        <end position="56"/>
    </location>
</feature>
<comment type="subcellular location">
    <subcellularLocation>
        <location evidence="1">Nucleus</location>
    </subcellularLocation>
</comment>
<feature type="domain" description="C2H2-type" evidence="14">
    <location>
        <begin position="438"/>
        <end position="465"/>
    </location>
</feature>
<feature type="domain" description="C2H2-type" evidence="14">
    <location>
        <begin position="578"/>
        <end position="605"/>
    </location>
</feature>
<feature type="domain" description="C2H2-type" evidence="14">
    <location>
        <begin position="1093"/>
        <end position="1120"/>
    </location>
</feature>
<evidence type="ECO:0000256" key="10">
    <source>
        <dbReference type="ARBA" id="ARBA00023242"/>
    </source>
</evidence>
<dbReference type="FunFam" id="3.30.160.60:FF:000446">
    <property type="entry name" value="Zinc finger protein"/>
    <property type="match status" value="2"/>
</dbReference>
<reference evidence="15" key="1">
    <citation type="submission" date="2021-05" db="EMBL/GenBank/DDBJ databases">
        <authorList>
            <person name="Alioto T."/>
            <person name="Alioto T."/>
            <person name="Gomez Garrido J."/>
        </authorList>
    </citation>
    <scope>NUCLEOTIDE SEQUENCE</scope>
</reference>
<evidence type="ECO:0000259" key="14">
    <source>
        <dbReference type="PROSITE" id="PS50157"/>
    </source>
</evidence>
<feature type="compositionally biased region" description="Basic and acidic residues" evidence="13">
    <location>
        <begin position="1010"/>
        <end position="1021"/>
    </location>
</feature>
<comment type="similarity">
    <text evidence="2">Belongs to the krueppel C2H2-type zinc-finger protein family.</text>
</comment>
<feature type="region of interest" description="Disordered" evidence="13">
    <location>
        <begin position="757"/>
        <end position="789"/>
    </location>
</feature>
<feature type="compositionally biased region" description="Basic and acidic residues" evidence="13">
    <location>
        <begin position="1060"/>
        <end position="1077"/>
    </location>
</feature>
<evidence type="ECO:0000256" key="8">
    <source>
        <dbReference type="ARBA" id="ARBA00023125"/>
    </source>
</evidence>
<evidence type="ECO:0000256" key="12">
    <source>
        <dbReference type="PROSITE-ProRule" id="PRU00042"/>
    </source>
</evidence>
<dbReference type="Gene3D" id="3.30.160.60">
    <property type="entry name" value="Classic Zinc Finger"/>
    <property type="match status" value="20"/>
</dbReference>
<evidence type="ECO:0000256" key="3">
    <source>
        <dbReference type="ARBA" id="ARBA00022723"/>
    </source>
</evidence>
<dbReference type="GO" id="GO:0048598">
    <property type="term" value="P:embryonic morphogenesis"/>
    <property type="evidence" value="ECO:0007669"/>
    <property type="project" value="UniProtKB-ARBA"/>
</dbReference>
<feature type="region of interest" description="Disordered" evidence="13">
    <location>
        <begin position="974"/>
        <end position="1092"/>
    </location>
</feature>
<feature type="domain" description="C2H2-type" evidence="14">
    <location>
        <begin position="606"/>
        <end position="634"/>
    </location>
</feature>
<dbReference type="PANTHER" id="PTHR24388:SF104">
    <property type="entry name" value="AT-RICH BINDING PROTEIN-RELATED"/>
    <property type="match status" value="1"/>
</dbReference>
<feature type="domain" description="C2H2-type" evidence="14">
    <location>
        <begin position="522"/>
        <end position="549"/>
    </location>
</feature>
<dbReference type="GO" id="GO:0008270">
    <property type="term" value="F:zinc ion binding"/>
    <property type="evidence" value="ECO:0007669"/>
    <property type="project" value="UniProtKB-KW"/>
</dbReference>
<feature type="compositionally biased region" description="Acidic residues" evidence="13">
    <location>
        <begin position="1042"/>
        <end position="1051"/>
    </location>
</feature>
<dbReference type="Pfam" id="PF00096">
    <property type="entry name" value="zf-C2H2"/>
    <property type="match status" value="18"/>
</dbReference>
<feature type="compositionally biased region" description="Basic and acidic residues" evidence="13">
    <location>
        <begin position="974"/>
        <end position="987"/>
    </location>
</feature>
<dbReference type="FunFam" id="3.30.160.60:FF:000110">
    <property type="entry name" value="Zinc finger protein-like"/>
    <property type="match status" value="1"/>
</dbReference>
<feature type="domain" description="C2H2-type" evidence="14">
    <location>
        <begin position="410"/>
        <end position="437"/>
    </location>
</feature>
<dbReference type="PROSITE" id="PS00028">
    <property type="entry name" value="ZINC_FINGER_C2H2_1"/>
    <property type="match status" value="21"/>
</dbReference>
<comment type="similarity">
    <text evidence="11">Belongs to the snail C2H2-type zinc-finger protein family.</text>
</comment>
<keyword evidence="3" id="KW-0479">Metal-binding</keyword>
<keyword evidence="8" id="KW-0238">DNA-binding</keyword>
<feature type="domain" description="C2H2-type" evidence="14">
    <location>
        <begin position="550"/>
        <end position="577"/>
    </location>
</feature>
<feature type="compositionally biased region" description="Low complexity" evidence="13">
    <location>
        <begin position="57"/>
        <end position="77"/>
    </location>
</feature>
<dbReference type="InterPro" id="IPR050527">
    <property type="entry name" value="Snail/Krueppel_Znf"/>
</dbReference>
<sequence>MSQSNPHFLQQRKILIDNLLHMRTQQETEHQIQQPHHSIRQVPMSSGHSLHNTSGVNNSSNLHNTSSSHHTSNMHGNYMMDPRHYGNSGNMVAYPTGNMVHPVNLMGNVPMGNRQVSAVMDLHRVPPKPMPPQSVHEQHATNMTHQVQQMHQMVESVSSVGNRQLHETQHQTHHEHQPQQQHQHPVHHSQMSLQSPQHQQHHKDLNPLKNSAEATTPQPNEHANIPDKHREEDQQAESFQELVNVKKEVMESEDINPMDVVSIISATDVEKEKEGEEDDEVTGDKLVIEEMYEEYSDDECENDENQSGTKGKKPFKCSVCPKQFARKNWLINHLKKTGHEDKNWATDVKEEAGEFACDLCEKTFVDNFHLKRHVKTHSEKVFTCTHCNIEYSVKREYNRHMKIHDGVKTLLCSVCSKTFTDRVKFNRHMRAHEGIKPFQCNVCGESFTQRSNLNIHLRIHDGIRPFQCNVCYICFTNKSDLNRHSRIHNGIKPFLCSMCAKCFSRKDDLNRHMKIHEGSKRYLCTMCPKCFTRKDDLNRHMRNHDGLKPFQCTVCFESFTQKALLNIHLRIHTNSKPHECSLCTETFSQKSNLYIHLKLQHGVNPFKCEQCPNETFEKETQLSLHMRTVHGDKPFKCSMCDEGFARKSILKEHLRASHNVNPFKCDICFKCFTKKSNLRTHIKTHEPIQCDKCPEIFEHKTELQEHIDKCHSLDDVEEDDDDEEASQISVNCSKCLKLVRISREIKTEVPFVCPACTGQKSKKKSSRSSKEAAATKEGKKKRVKDRPRKGKGKTEFACELCSKTFQYKRPLVKHCKSMHNVELTDSENEESKKAVESIKVEKETTVEEGISPTMAAIDSELFSGPLGEFKCAVCEKVFVRKATLDRHVTIHGITSGDHDAIMGNEGEMKQADETHSQHGHDASGEDMNIPDINIKESDTDNVYIVTPKIEEGHLVKEELASDYEDNDVSMADMHDDSVDEADVTRESEVDDDDDLPLAKRVSSGMASSADEGRTIVEETGPKKRGRKKGVPNRKKIVKSEVETTDNDESAVDTDYVGYDSRAEESGVEGKENEEGGEKRKKGRRIKSEKQTDFPCPQCGKVFNRRTTMNRHIRIHTGIKEFQCWICSKCFMEKSHLNRHLKKHYGVGIPEPVEVDAPYCCSICERKFTIKGQLSRHLKAHETEKPESPQTCEICDKSFDKTSKFKRHMKVHDGVREHQCQVCGNRFKQKSNLNIHMKIHEGIKAHECHVCMMKFTNKSDLNRHMRKHDGVKPFLCSICAKSFSRKDDLNRHMRKHDGIKPFLCSMCAEAFARKDHLKKHMRKCYGPPIPGEVRSRKRARKTQSSLPLAPPVDVAAAMVATQLNHNGLTQDLSMRPAEPPQYRSQGGVANGSVAAHAHQVLQASVGQAAASGLFWCAAQYYTNPPTIEFGHKPEYYSGA</sequence>
<feature type="domain" description="C2H2-type" evidence="14">
    <location>
        <begin position="1189"/>
        <end position="1216"/>
    </location>
</feature>
<organism evidence="15">
    <name type="scientific">Cacopsylla melanoneura</name>
    <dbReference type="NCBI Taxonomy" id="428564"/>
    <lineage>
        <taxon>Eukaryota</taxon>
        <taxon>Metazoa</taxon>
        <taxon>Ecdysozoa</taxon>
        <taxon>Arthropoda</taxon>
        <taxon>Hexapoda</taxon>
        <taxon>Insecta</taxon>
        <taxon>Pterygota</taxon>
        <taxon>Neoptera</taxon>
        <taxon>Paraneoptera</taxon>
        <taxon>Hemiptera</taxon>
        <taxon>Sternorrhyncha</taxon>
        <taxon>Psylloidea</taxon>
        <taxon>Psyllidae</taxon>
        <taxon>Psyllinae</taxon>
        <taxon>Cacopsylla</taxon>
    </lineage>
</organism>
<feature type="domain" description="C2H2-type" evidence="14">
    <location>
        <begin position="1121"/>
        <end position="1145"/>
    </location>
</feature>
<feature type="compositionally biased region" description="Basic and acidic residues" evidence="13">
    <location>
        <begin position="224"/>
        <end position="233"/>
    </location>
</feature>
<dbReference type="FunFam" id="3.30.160.60:FF:000064">
    <property type="entry name" value="Early growth response protein 3"/>
    <property type="match status" value="1"/>
</dbReference>
<evidence type="ECO:0000256" key="1">
    <source>
        <dbReference type="ARBA" id="ARBA00004123"/>
    </source>
</evidence>
<feature type="domain" description="C2H2-type" evidence="14">
    <location>
        <begin position="382"/>
        <end position="409"/>
    </location>
</feature>
<feature type="domain" description="C2H2-type" evidence="14">
    <location>
        <begin position="663"/>
        <end position="685"/>
    </location>
</feature>
<keyword evidence="5 12" id="KW-0863">Zinc-finger</keyword>
<feature type="domain" description="C2H2-type" evidence="14">
    <location>
        <begin position="466"/>
        <end position="493"/>
    </location>
</feature>
<evidence type="ECO:0000256" key="2">
    <source>
        <dbReference type="ARBA" id="ARBA00006991"/>
    </source>
</evidence>
<feature type="compositionally biased region" description="Polar residues" evidence="13">
    <location>
        <begin position="208"/>
        <end position="221"/>
    </location>
</feature>
<evidence type="ECO:0000313" key="15">
    <source>
        <dbReference type="EMBL" id="CAG6672138.1"/>
    </source>
</evidence>
<proteinExistence type="inferred from homology"/>
<keyword evidence="9" id="KW-0804">Transcription</keyword>
<feature type="compositionally biased region" description="Basic residues" evidence="13">
    <location>
        <begin position="1022"/>
        <end position="1036"/>
    </location>
</feature>
<feature type="domain" description="C2H2-type" evidence="14">
    <location>
        <begin position="1158"/>
        <end position="1185"/>
    </location>
</feature>
<dbReference type="FunFam" id="3.30.160.60:FF:001156">
    <property type="entry name" value="Zinc finger protein 407"/>
    <property type="match status" value="2"/>
</dbReference>
<keyword evidence="10" id="KW-0539">Nucleus</keyword>
<dbReference type="FunFam" id="3.30.160.60:FF:001450">
    <property type="entry name" value="zinc finger protein 774"/>
    <property type="match status" value="1"/>
</dbReference>
<evidence type="ECO:0000256" key="13">
    <source>
        <dbReference type="SAM" id="MobiDB-lite"/>
    </source>
</evidence>
<accession>A0A8D8WUY8</accession>
<protein>
    <submittedName>
        <fullName evidence="15">Zinc finger protein 268</fullName>
    </submittedName>
</protein>
<evidence type="ECO:0000256" key="4">
    <source>
        <dbReference type="ARBA" id="ARBA00022737"/>
    </source>
</evidence>
<keyword evidence="6" id="KW-0862">Zinc</keyword>
<feature type="domain" description="C2H2-type" evidence="14">
    <location>
        <begin position="796"/>
        <end position="824"/>
    </location>
</feature>
<feature type="domain" description="C2H2-type" evidence="14">
    <location>
        <begin position="355"/>
        <end position="382"/>
    </location>
</feature>
<name>A0A8D8WUY8_9HEMI</name>
<evidence type="ECO:0000256" key="5">
    <source>
        <dbReference type="ARBA" id="ARBA00022771"/>
    </source>
</evidence>
<keyword evidence="4" id="KW-0677">Repeat</keyword>
<feature type="domain" description="C2H2-type" evidence="14">
    <location>
        <begin position="688"/>
        <end position="716"/>
    </location>
</feature>
<feature type="region of interest" description="Disordered" evidence="13">
    <location>
        <begin position="1369"/>
        <end position="1388"/>
    </location>
</feature>